<proteinExistence type="predicted"/>
<dbReference type="EMBL" id="JAPRAY010000015">
    <property type="protein sequence ID" value="MCZ0668245.1"/>
    <property type="molecule type" value="Genomic_DNA"/>
</dbReference>
<organism evidence="1 2">
    <name type="scientific">Mediterraneibacter gnavus</name>
    <name type="common">Ruminococcus gnavus</name>
    <dbReference type="NCBI Taxonomy" id="33038"/>
    <lineage>
        <taxon>Bacteria</taxon>
        <taxon>Bacillati</taxon>
        <taxon>Bacillota</taxon>
        <taxon>Clostridia</taxon>
        <taxon>Lachnospirales</taxon>
        <taxon>Lachnospiraceae</taxon>
        <taxon>Mediterraneibacter</taxon>
    </lineage>
</organism>
<evidence type="ECO:0000313" key="1">
    <source>
        <dbReference type="EMBL" id="MCZ0668245.1"/>
    </source>
</evidence>
<dbReference type="AlphaFoldDB" id="A0A9Q4F0W9"/>
<comment type="caution">
    <text evidence="1">The sequence shown here is derived from an EMBL/GenBank/DDBJ whole genome shotgun (WGS) entry which is preliminary data.</text>
</comment>
<dbReference type="Proteomes" id="UP001079535">
    <property type="component" value="Unassembled WGS sequence"/>
</dbReference>
<accession>A0A9Q4F0W9</accession>
<protein>
    <submittedName>
        <fullName evidence="1">Uncharacterized protein</fullName>
    </submittedName>
</protein>
<reference evidence="1" key="1">
    <citation type="submission" date="2022-11" db="EMBL/GenBank/DDBJ databases">
        <title>Temperate bacteriophages infecting mucin-degrading bacterium Ruminococcus gnavus from the human gut.</title>
        <authorList>
            <person name="Buttimer C."/>
        </authorList>
    </citation>
    <scope>NUCLEOTIDE SEQUENCE</scope>
    <source>
        <strain evidence="1">CCUG 49994</strain>
    </source>
</reference>
<sequence>MTVKKKKEKPKKNEVHICSSCGREIIGDFEYVKTKRGTELYFCKDMRCKHGKS</sequence>
<evidence type="ECO:0000313" key="2">
    <source>
        <dbReference type="Proteomes" id="UP001079535"/>
    </source>
</evidence>
<gene>
    <name evidence="1" type="ORF">OZZ17_11945</name>
</gene>
<name>A0A9Q4F0W9_MEDGN</name>
<dbReference type="RefSeq" id="WP_268803649.1">
    <property type="nucleotide sequence ID" value="NZ_JAPRAY010000015.1"/>
</dbReference>